<dbReference type="EMBL" id="JACHNH010000001">
    <property type="protein sequence ID" value="MBB4762680.1"/>
    <property type="molecule type" value="Genomic_DNA"/>
</dbReference>
<gene>
    <name evidence="2" type="ORF">BJ971_003236</name>
</gene>
<proteinExistence type="predicted"/>
<organism evidence="2 3">
    <name type="scientific">Actinoplanes digitatis</name>
    <dbReference type="NCBI Taxonomy" id="1868"/>
    <lineage>
        <taxon>Bacteria</taxon>
        <taxon>Bacillati</taxon>
        <taxon>Actinomycetota</taxon>
        <taxon>Actinomycetes</taxon>
        <taxon>Micromonosporales</taxon>
        <taxon>Micromonosporaceae</taxon>
        <taxon>Actinoplanes</taxon>
    </lineage>
</organism>
<keyword evidence="3" id="KW-1185">Reference proteome</keyword>
<evidence type="ECO:0000313" key="3">
    <source>
        <dbReference type="Proteomes" id="UP000578112"/>
    </source>
</evidence>
<sequence length="221" mass="23123">MQTRDVDAAGDRLRMSVGPLIRSGDVVVLTVQTTLDPAAGGGAVVSRHFSAVLSTTFDAPRLVDEGGRRVYLVSKRRAGGGCVCTGRLRVEPGETWPMQAAFGGVPEDVDRLSVMLPYAGVFTDVPVVGGTVPVPPAGPSAGGRVQGALDLSDVAPRMLRRLTHIRSGLMSGFVLGGRRGGSTSIWITTCCSALTVRSSRPAPPEPSPRRRPRSPQAGLGR</sequence>
<evidence type="ECO:0000256" key="1">
    <source>
        <dbReference type="SAM" id="MobiDB-lite"/>
    </source>
</evidence>
<dbReference type="RefSeq" id="WP_184993948.1">
    <property type="nucleotide sequence ID" value="NZ_JACHNH010000001.1"/>
</dbReference>
<reference evidence="2 3" key="1">
    <citation type="submission" date="2020-08" db="EMBL/GenBank/DDBJ databases">
        <title>Sequencing the genomes of 1000 actinobacteria strains.</title>
        <authorList>
            <person name="Klenk H.-P."/>
        </authorList>
    </citation>
    <scope>NUCLEOTIDE SEQUENCE [LARGE SCALE GENOMIC DNA]</scope>
    <source>
        <strain evidence="2 3">DSM 43149</strain>
    </source>
</reference>
<feature type="region of interest" description="Disordered" evidence="1">
    <location>
        <begin position="197"/>
        <end position="221"/>
    </location>
</feature>
<accession>A0A7W7MQL1</accession>
<evidence type="ECO:0000313" key="2">
    <source>
        <dbReference type="EMBL" id="MBB4762680.1"/>
    </source>
</evidence>
<dbReference type="AlphaFoldDB" id="A0A7W7MQL1"/>
<name>A0A7W7MQL1_9ACTN</name>
<comment type="caution">
    <text evidence="2">The sequence shown here is derived from an EMBL/GenBank/DDBJ whole genome shotgun (WGS) entry which is preliminary data.</text>
</comment>
<protein>
    <submittedName>
        <fullName evidence="2">Uncharacterized protein</fullName>
    </submittedName>
</protein>
<dbReference type="Proteomes" id="UP000578112">
    <property type="component" value="Unassembled WGS sequence"/>
</dbReference>